<dbReference type="InterPro" id="IPR003598">
    <property type="entry name" value="Ig_sub2"/>
</dbReference>
<evidence type="ECO:0000313" key="15">
    <source>
        <dbReference type="Ensembl" id="ENSPNAP00000030471.1"/>
    </source>
</evidence>
<reference evidence="15" key="2">
    <citation type="submission" date="2025-08" db="UniProtKB">
        <authorList>
            <consortium name="Ensembl"/>
        </authorList>
    </citation>
    <scope>IDENTIFICATION</scope>
</reference>
<reference evidence="15" key="3">
    <citation type="submission" date="2025-09" db="UniProtKB">
        <authorList>
            <consortium name="Ensembl"/>
        </authorList>
    </citation>
    <scope>IDENTIFICATION</scope>
</reference>
<dbReference type="InterPro" id="IPR003987">
    <property type="entry name" value="ICAM_VCAM_N"/>
</dbReference>
<evidence type="ECO:0000256" key="4">
    <source>
        <dbReference type="ARBA" id="ARBA00022729"/>
    </source>
</evidence>
<evidence type="ECO:0000256" key="13">
    <source>
        <dbReference type="SAM" id="Phobius"/>
    </source>
</evidence>
<dbReference type="Ensembl" id="ENSPNAT00000018544.2">
    <property type="protein sequence ID" value="ENSPNAP00000030471.1"/>
    <property type="gene ID" value="ENSPNAG00000017206.2"/>
</dbReference>
<evidence type="ECO:0000313" key="16">
    <source>
        <dbReference type="Proteomes" id="UP001501920"/>
    </source>
</evidence>
<dbReference type="SMART" id="SM00408">
    <property type="entry name" value="IGc2"/>
    <property type="match status" value="3"/>
</dbReference>
<dbReference type="GO" id="GO:0098609">
    <property type="term" value="P:cell-cell adhesion"/>
    <property type="evidence" value="ECO:0007669"/>
    <property type="project" value="InterPro"/>
</dbReference>
<feature type="region of interest" description="Disordered" evidence="12">
    <location>
        <begin position="617"/>
        <end position="644"/>
    </location>
</feature>
<evidence type="ECO:0000256" key="8">
    <source>
        <dbReference type="ARBA" id="ARBA00023136"/>
    </source>
</evidence>
<feature type="domain" description="Ig-like" evidence="14">
    <location>
        <begin position="217"/>
        <end position="288"/>
    </location>
</feature>
<keyword evidence="3 13" id="KW-0812">Transmembrane</keyword>
<dbReference type="InterPro" id="IPR047012">
    <property type="entry name" value="ICAM_VCAM"/>
</dbReference>
<dbReference type="Gene3D" id="2.60.40.10">
    <property type="entry name" value="Immunoglobulins"/>
    <property type="match status" value="6"/>
</dbReference>
<organism evidence="15 16">
    <name type="scientific">Pygocentrus nattereri</name>
    <name type="common">Red-bellied piranha</name>
    <dbReference type="NCBI Taxonomy" id="42514"/>
    <lineage>
        <taxon>Eukaryota</taxon>
        <taxon>Metazoa</taxon>
        <taxon>Chordata</taxon>
        <taxon>Craniata</taxon>
        <taxon>Vertebrata</taxon>
        <taxon>Euteleostomi</taxon>
        <taxon>Actinopterygii</taxon>
        <taxon>Neopterygii</taxon>
        <taxon>Teleostei</taxon>
        <taxon>Ostariophysi</taxon>
        <taxon>Characiformes</taxon>
        <taxon>Characoidei</taxon>
        <taxon>Pygocentrus</taxon>
    </lineage>
</organism>
<dbReference type="PRINTS" id="PR01472">
    <property type="entry name" value="ICAMVCAM1"/>
</dbReference>
<dbReference type="PANTHER" id="PTHR13771">
    <property type="entry name" value="INTERCELLULAR ADHESION MOLECULE"/>
    <property type="match status" value="1"/>
</dbReference>
<dbReference type="STRING" id="42514.ENSPNAP00000030471"/>
<keyword evidence="9" id="KW-1015">Disulfide bond</keyword>
<feature type="transmembrane region" description="Helical" evidence="13">
    <location>
        <begin position="5"/>
        <end position="26"/>
    </location>
</feature>
<dbReference type="Pfam" id="PF07679">
    <property type="entry name" value="I-set"/>
    <property type="match status" value="1"/>
</dbReference>
<dbReference type="Pfam" id="PF07654">
    <property type="entry name" value="C1-set"/>
    <property type="match status" value="1"/>
</dbReference>
<dbReference type="GO" id="GO:0016020">
    <property type="term" value="C:membrane"/>
    <property type="evidence" value="ECO:0007669"/>
    <property type="project" value="UniProtKB-SubCell"/>
</dbReference>
<keyword evidence="6" id="KW-0130">Cell adhesion</keyword>
<dbReference type="InterPro" id="IPR036179">
    <property type="entry name" value="Ig-like_dom_sf"/>
</dbReference>
<feature type="transmembrane region" description="Helical" evidence="13">
    <location>
        <begin position="574"/>
        <end position="600"/>
    </location>
</feature>
<evidence type="ECO:0000256" key="7">
    <source>
        <dbReference type="ARBA" id="ARBA00022989"/>
    </source>
</evidence>
<dbReference type="RefSeq" id="XP_017557009.1">
    <property type="nucleotide sequence ID" value="XM_017701520.2"/>
</dbReference>
<accession>A0A3B4E578</accession>
<evidence type="ECO:0000259" key="14">
    <source>
        <dbReference type="PROSITE" id="PS50835"/>
    </source>
</evidence>
<keyword evidence="5" id="KW-0677">Repeat</keyword>
<dbReference type="Pfam" id="PF13927">
    <property type="entry name" value="Ig_3"/>
    <property type="match status" value="2"/>
</dbReference>
<dbReference type="InterPro" id="IPR003597">
    <property type="entry name" value="Ig_C1-set"/>
</dbReference>
<evidence type="ECO:0000256" key="6">
    <source>
        <dbReference type="ARBA" id="ARBA00022889"/>
    </source>
</evidence>
<feature type="domain" description="Ig-like" evidence="14">
    <location>
        <begin position="292"/>
        <end position="376"/>
    </location>
</feature>
<evidence type="ECO:0000256" key="12">
    <source>
        <dbReference type="SAM" id="MobiDB-lite"/>
    </source>
</evidence>
<protein>
    <recommendedName>
        <fullName evidence="14">Ig-like domain-containing protein</fullName>
    </recommendedName>
</protein>
<dbReference type="InterPro" id="IPR013768">
    <property type="entry name" value="ICAM_N"/>
</dbReference>
<evidence type="ECO:0000256" key="11">
    <source>
        <dbReference type="ARBA" id="ARBA00023319"/>
    </source>
</evidence>
<feature type="compositionally biased region" description="Polar residues" evidence="12">
    <location>
        <begin position="617"/>
        <end position="629"/>
    </location>
</feature>
<name>A0A3B4E578_PYGNA</name>
<keyword evidence="4" id="KW-0732">Signal</keyword>
<reference evidence="15 16" key="1">
    <citation type="submission" date="2020-10" db="EMBL/GenBank/DDBJ databases">
        <title>Pygocentrus nattereri (red-bellied piranha) genome, fPygNat1, primary haplotype.</title>
        <authorList>
            <person name="Myers G."/>
            <person name="Meyer A."/>
            <person name="Karagic N."/>
            <person name="Pippel M."/>
            <person name="Winkler S."/>
            <person name="Tracey A."/>
            <person name="Wood J."/>
            <person name="Formenti G."/>
            <person name="Howe K."/>
            <person name="Fedrigo O."/>
            <person name="Jarvis E.D."/>
        </authorList>
    </citation>
    <scope>NUCLEOTIDE SEQUENCE [LARGE SCALE GENOMIC DNA]</scope>
</reference>
<evidence type="ECO:0000256" key="1">
    <source>
        <dbReference type="ARBA" id="ARBA00004479"/>
    </source>
</evidence>
<comment type="subcellular location">
    <subcellularLocation>
        <location evidence="1">Membrane</location>
        <topology evidence="1">Single-pass type I membrane protein</topology>
    </subcellularLocation>
</comment>
<dbReference type="OMA" id="SQSPQIW"/>
<feature type="domain" description="Ig-like" evidence="14">
    <location>
        <begin position="393"/>
        <end position="465"/>
    </location>
</feature>
<dbReference type="InterPro" id="IPR013098">
    <property type="entry name" value="Ig_I-set"/>
</dbReference>
<evidence type="ECO:0000256" key="2">
    <source>
        <dbReference type="ARBA" id="ARBA00005925"/>
    </source>
</evidence>
<dbReference type="InterPro" id="IPR013783">
    <property type="entry name" value="Ig-like_fold"/>
</dbReference>
<dbReference type="InterPro" id="IPR007110">
    <property type="entry name" value="Ig-like_dom"/>
</dbReference>
<dbReference type="PANTHER" id="PTHR13771:SF9">
    <property type="entry name" value="INTERCELLULAR ADHESION MOLECULE 5"/>
    <property type="match status" value="1"/>
</dbReference>
<keyword evidence="11" id="KW-0393">Immunoglobulin domain</keyword>
<dbReference type="GO" id="GO:0005178">
    <property type="term" value="F:integrin binding"/>
    <property type="evidence" value="ECO:0007669"/>
    <property type="project" value="InterPro"/>
</dbReference>
<feature type="region of interest" description="Disordered" evidence="12">
    <location>
        <begin position="161"/>
        <end position="180"/>
    </location>
</feature>
<keyword evidence="10" id="KW-0325">Glycoprotein</keyword>
<dbReference type="InterPro" id="IPR003599">
    <property type="entry name" value="Ig_sub"/>
</dbReference>
<sequence length="644" mass="71877">MCEGILLRIFLAFLYLYANVAGTLWLDPPRAVVRHGDSLSVNCSTNVTNLMLDWEKPQGHSKKIDDEKVTWTVDHLTEWGTKPFCYMTHTDYRQEKIEFNIIIYKTPERVSLATVGHSGPVIEGGQYELQCDIQSVAPVEFLTVSWFKGDTLVDTKTFNDTTKTPVNQSPTLQISPSRADDGAQYKCKAELNLGPDGPQPPPSVTSDPLTITVYYGPNVSCLSHVTLKEGEIFTPNCSAVGNPPPEMTWYKNEERVDFPKQMDRTNAGEYILTVISSSTVVNHSLQIEVMYPPVSILELQNKLVDFGYDDSLECSSDARPHPQYRWKYDPMPNVRTEDGDGVSLLFIDYPTGINTGTYTCTASNELGEISRSVSVDVKDSQNRVTIETVGHTGPMIEDRKYVLRCNIQCVTPVHQVKVSWYKGNEQVKNASADDTRTSDSNTWSHNLTVSHNRNKKETQYKCKAEVMKTRGGPLIYVGESELNITVHYKPVINETKLPSVVPVFRGYPETLVCEADGYPLPTISWSYKPNTKVEEGHLTIVEATNENVGQYTCTASNSVETTVRTVKVTMKEDYLPLIAGFVALVVVIISVVFIIIYSIYYKNTKMGRYSVEGAKPNAQNGNVAQNGKDSSIPMKKLSQNSICA</sequence>
<keyword evidence="7 13" id="KW-1133">Transmembrane helix</keyword>
<dbReference type="Pfam" id="PF03921">
    <property type="entry name" value="ICAM_N"/>
    <property type="match status" value="1"/>
</dbReference>
<dbReference type="SUPFAM" id="SSF48726">
    <property type="entry name" value="Immunoglobulin"/>
    <property type="match status" value="5"/>
</dbReference>
<keyword evidence="16" id="KW-1185">Reference proteome</keyword>
<dbReference type="OrthoDB" id="5843397at2759"/>
<proteinExistence type="inferred from homology"/>
<evidence type="ECO:0000256" key="5">
    <source>
        <dbReference type="ARBA" id="ARBA00022737"/>
    </source>
</evidence>
<evidence type="ECO:0000256" key="9">
    <source>
        <dbReference type="ARBA" id="ARBA00023157"/>
    </source>
</evidence>
<dbReference type="SMART" id="SM00409">
    <property type="entry name" value="IG"/>
    <property type="match status" value="4"/>
</dbReference>
<comment type="similarity">
    <text evidence="2">Belongs to the immunoglobulin superfamily. ICAM family.</text>
</comment>
<keyword evidence="8 13" id="KW-0472">Membrane</keyword>
<feature type="domain" description="Ig-like" evidence="14">
    <location>
        <begin position="490"/>
        <end position="569"/>
    </location>
</feature>
<dbReference type="GeneID" id="108429638"/>
<evidence type="ECO:0000256" key="10">
    <source>
        <dbReference type="ARBA" id="ARBA00023180"/>
    </source>
</evidence>
<feature type="compositionally biased region" description="Polar residues" evidence="12">
    <location>
        <begin position="161"/>
        <end position="176"/>
    </location>
</feature>
<feature type="domain" description="Ig-like" evidence="14">
    <location>
        <begin position="107"/>
        <end position="205"/>
    </location>
</feature>
<evidence type="ECO:0000256" key="3">
    <source>
        <dbReference type="ARBA" id="ARBA00022692"/>
    </source>
</evidence>
<dbReference type="AlphaFoldDB" id="A0A3B4E578"/>
<dbReference type="PROSITE" id="PS50835">
    <property type="entry name" value="IG_LIKE"/>
    <property type="match status" value="5"/>
</dbReference>
<dbReference type="Proteomes" id="UP001501920">
    <property type="component" value="Chromosome 1"/>
</dbReference>
<dbReference type="GeneTree" id="ENSGT00940000159005"/>